<protein>
    <submittedName>
        <fullName evidence="3">Helix-turn-helix domain-containing protein</fullName>
    </submittedName>
</protein>
<dbReference type="PANTHER" id="PTHR43236">
    <property type="entry name" value="ANTITOXIN HIGA1"/>
    <property type="match status" value="1"/>
</dbReference>
<comment type="similarity">
    <text evidence="1">Belongs to the short-chain fatty acyl-CoA assimilation regulator (ScfR) family.</text>
</comment>
<evidence type="ECO:0000259" key="2">
    <source>
        <dbReference type="PROSITE" id="PS50943"/>
    </source>
</evidence>
<dbReference type="PANTHER" id="PTHR43236:SF2">
    <property type="entry name" value="BLL0069 PROTEIN"/>
    <property type="match status" value="1"/>
</dbReference>
<accession>A0A7C0WTY5</accession>
<sequence length="360" mass="41321">MVAARQRYAFEPDYAIPPGETLREVMESLGMSQKELAKRTDLTVQSLNRIFKGAQPITYETANRLELATGVPAAMWNNLEALYREQLAKIHERERLEADLSWLKEIPTAELVRRGILPQIKDKVLLLREILKFYGVSSVDAWQQIWGAPAVAARRSPCFESKPGPASAWIRQGELQTREIDCQPFDRIRFKVALKHIRNLTREPAQVFEPELKRLCAESGVAIALVKEMKKVPWNGATKWLTPHKAMILLCLRGKGEDKFWFSFFHEAGHVLNDSKKDLLINDGSQDDPREKSANDFASEYLIPSKYDDAILRIRSKPEIVRWADQLGIAPGIVVGRYQFLTKNWNYYKDLIRTLAWTDV</sequence>
<dbReference type="Gene3D" id="1.10.260.40">
    <property type="entry name" value="lambda repressor-like DNA-binding domains"/>
    <property type="match status" value="1"/>
</dbReference>
<dbReference type="Proteomes" id="UP000886355">
    <property type="component" value="Unassembled WGS sequence"/>
</dbReference>
<dbReference type="InterPro" id="IPR001387">
    <property type="entry name" value="Cro/C1-type_HTH"/>
</dbReference>
<dbReference type="InterPro" id="IPR052345">
    <property type="entry name" value="Rad_response_metalloprotease"/>
</dbReference>
<dbReference type="InterPro" id="IPR010359">
    <property type="entry name" value="IrrE_HExxH"/>
</dbReference>
<dbReference type="GO" id="GO:0003677">
    <property type="term" value="F:DNA binding"/>
    <property type="evidence" value="ECO:0007669"/>
    <property type="project" value="InterPro"/>
</dbReference>
<name>A0A7C0WTY5_9BACT</name>
<dbReference type="Pfam" id="PF06114">
    <property type="entry name" value="Peptidase_M78"/>
    <property type="match status" value="1"/>
</dbReference>
<dbReference type="SMART" id="SM00530">
    <property type="entry name" value="HTH_XRE"/>
    <property type="match status" value="1"/>
</dbReference>
<dbReference type="AlphaFoldDB" id="A0A7C0WTY5"/>
<dbReference type="InterPro" id="IPR010982">
    <property type="entry name" value="Lambda_DNA-bd_dom_sf"/>
</dbReference>
<evidence type="ECO:0000256" key="1">
    <source>
        <dbReference type="ARBA" id="ARBA00007227"/>
    </source>
</evidence>
<dbReference type="EMBL" id="DQZW01000221">
    <property type="protein sequence ID" value="HDL90183.1"/>
    <property type="molecule type" value="Genomic_DNA"/>
</dbReference>
<dbReference type="Pfam" id="PF01381">
    <property type="entry name" value="HTH_3"/>
    <property type="match status" value="1"/>
</dbReference>
<dbReference type="PROSITE" id="PS50943">
    <property type="entry name" value="HTH_CROC1"/>
    <property type="match status" value="1"/>
</dbReference>
<comment type="caution">
    <text evidence="3">The sequence shown here is derived from an EMBL/GenBank/DDBJ whole genome shotgun (WGS) entry which is preliminary data.</text>
</comment>
<evidence type="ECO:0000313" key="3">
    <source>
        <dbReference type="EMBL" id="HDL90183.1"/>
    </source>
</evidence>
<gene>
    <name evidence="3" type="ORF">ENG14_04700</name>
</gene>
<dbReference type="CDD" id="cd00093">
    <property type="entry name" value="HTH_XRE"/>
    <property type="match status" value="1"/>
</dbReference>
<proteinExistence type="inferred from homology"/>
<reference evidence="3" key="1">
    <citation type="journal article" date="2020" name="mSystems">
        <title>Genome- and Community-Level Interaction Insights into Carbon Utilization and Element Cycling Functions of Hydrothermarchaeota in Hydrothermal Sediment.</title>
        <authorList>
            <person name="Zhou Z."/>
            <person name="Liu Y."/>
            <person name="Xu W."/>
            <person name="Pan J."/>
            <person name="Luo Z.H."/>
            <person name="Li M."/>
        </authorList>
    </citation>
    <scope>NUCLEOTIDE SEQUENCE [LARGE SCALE GENOMIC DNA]</scope>
    <source>
        <strain evidence="3">HyVt-19</strain>
    </source>
</reference>
<feature type="domain" description="HTH cro/C1-type" evidence="2">
    <location>
        <begin position="22"/>
        <end position="76"/>
    </location>
</feature>
<dbReference type="SUPFAM" id="SSF47413">
    <property type="entry name" value="lambda repressor-like DNA-binding domains"/>
    <property type="match status" value="1"/>
</dbReference>
<organism evidence="3">
    <name type="scientific">Thermodesulforhabdus norvegica</name>
    <dbReference type="NCBI Taxonomy" id="39841"/>
    <lineage>
        <taxon>Bacteria</taxon>
        <taxon>Pseudomonadati</taxon>
        <taxon>Thermodesulfobacteriota</taxon>
        <taxon>Syntrophobacteria</taxon>
        <taxon>Syntrophobacterales</taxon>
        <taxon>Thermodesulforhabdaceae</taxon>
        <taxon>Thermodesulforhabdus</taxon>
    </lineage>
</organism>